<accession>A0A6J1DRA0</accession>
<dbReference type="Proteomes" id="UP000504603">
    <property type="component" value="Unplaced"/>
</dbReference>
<feature type="domain" description="Reverse transcriptase" evidence="1">
    <location>
        <begin position="339"/>
        <end position="418"/>
    </location>
</feature>
<dbReference type="Gene3D" id="3.60.10.10">
    <property type="entry name" value="Endonuclease/exonuclease/phosphatase"/>
    <property type="match status" value="1"/>
</dbReference>
<dbReference type="PANTHER" id="PTHR33116:SF86">
    <property type="entry name" value="REVERSE TRANSCRIPTASE DOMAIN-CONTAINING PROTEIN"/>
    <property type="match status" value="1"/>
</dbReference>
<dbReference type="SUPFAM" id="SSF56219">
    <property type="entry name" value="DNase I-like"/>
    <property type="match status" value="1"/>
</dbReference>
<reference evidence="3" key="1">
    <citation type="submission" date="2025-08" db="UniProtKB">
        <authorList>
            <consortium name="RefSeq"/>
        </authorList>
    </citation>
    <scope>IDENTIFICATION</scope>
    <source>
        <strain evidence="3">OHB3-1</strain>
    </source>
</reference>
<dbReference type="OrthoDB" id="428918at2759"/>
<evidence type="ECO:0000259" key="1">
    <source>
        <dbReference type="Pfam" id="PF00078"/>
    </source>
</evidence>
<dbReference type="KEGG" id="mcha:111022423"/>
<dbReference type="InterPro" id="IPR000477">
    <property type="entry name" value="RT_dom"/>
</dbReference>
<dbReference type="InterPro" id="IPR036691">
    <property type="entry name" value="Endo/exonu/phosph_ase_sf"/>
</dbReference>
<gene>
    <name evidence="3" type="primary">LOC111022423</name>
</gene>
<keyword evidence="2" id="KW-1185">Reference proteome</keyword>
<dbReference type="AlphaFoldDB" id="A0A6J1DRA0"/>
<evidence type="ECO:0000313" key="2">
    <source>
        <dbReference type="Proteomes" id="UP000504603"/>
    </source>
</evidence>
<dbReference type="PANTHER" id="PTHR33116">
    <property type="entry name" value="REVERSE TRANSCRIPTASE ZINC-BINDING DOMAIN-CONTAINING PROTEIN-RELATED-RELATED"/>
    <property type="match status" value="1"/>
</dbReference>
<protein>
    <submittedName>
        <fullName evidence="3">Uncharacterized protein LOC111022423</fullName>
    </submittedName>
</protein>
<sequence length="722" mass="84031">MVKEDRYNWRFTGIYGHLVQDNRWETWELIGRLHSIFDLPWILGGDFNEILFNSEKLEGVPRRQSLMQNFKDTLDLCGLLDPGFVGDIFTWCDGHKYRQPIWERLDRFLINTAIFQIQETLEIRHLEFLASDHRPILAEWLGVGEATVGRRKGRRPHRFEEQWFSFQECKEIVRRVWAVQGDLCGTVFQGKINSCLEELIKWNVGRLGGSLRGAIMRKEVEIQRMVKDGATGWRDNLWEAKRDLEKLLEEEETYWRQSPSNQDMGPVLDSITPKLNEEHTNRLLRPFMEEEVRKVVFEMPPSKAPDIGQLNKTFIVLITKHKDSKRMKDFHSISLCNVICNVIYKIISKVLANRLKQVLNELISPTQSAFVPSRLITDNAIMGFECIHSLYGRIKGKLGAVALKLDMLKAYDRVEWRYLRLVNKSRSEIFSAIVDRVWKKLQGWKGKLFSMGGKEVLIKTVAQAIPNYTLSCFKLPVSICNELHQIYNRFWWGSSSEDRKIHWQSWKLLCIRKDLGGMGFRDISIFNQAMLAKQSWRILRHPDSLLAKTLRGKYFKTGSFLQAKLGARPSYAWRSILWGRDLFKKGYRWKVGNGFSINLSSDPWLPRDGNFSPVFTHIHVRNFSVAWLMEGRGRWDEIKVRESFIVSEADIILQTPLPSQDKDDEIIWGMDKTGIFSVRSAYHLGIQLMLKLLPQIQTLKLSVGRDFGKLMLPQKSESCAGK</sequence>
<name>A0A6J1DRA0_MOMCH</name>
<dbReference type="GeneID" id="111022423"/>
<proteinExistence type="predicted"/>
<evidence type="ECO:0000313" key="3">
    <source>
        <dbReference type="RefSeq" id="XP_022155286.1"/>
    </source>
</evidence>
<dbReference type="Pfam" id="PF00078">
    <property type="entry name" value="RVT_1"/>
    <property type="match status" value="1"/>
</dbReference>
<organism evidence="2 3">
    <name type="scientific">Momordica charantia</name>
    <name type="common">Bitter gourd</name>
    <name type="synonym">Balsam pear</name>
    <dbReference type="NCBI Taxonomy" id="3673"/>
    <lineage>
        <taxon>Eukaryota</taxon>
        <taxon>Viridiplantae</taxon>
        <taxon>Streptophyta</taxon>
        <taxon>Embryophyta</taxon>
        <taxon>Tracheophyta</taxon>
        <taxon>Spermatophyta</taxon>
        <taxon>Magnoliopsida</taxon>
        <taxon>eudicotyledons</taxon>
        <taxon>Gunneridae</taxon>
        <taxon>Pentapetalae</taxon>
        <taxon>rosids</taxon>
        <taxon>fabids</taxon>
        <taxon>Cucurbitales</taxon>
        <taxon>Cucurbitaceae</taxon>
        <taxon>Momordiceae</taxon>
        <taxon>Momordica</taxon>
    </lineage>
</organism>
<dbReference type="RefSeq" id="XP_022155286.1">
    <property type="nucleotide sequence ID" value="XM_022299594.1"/>
</dbReference>